<organism evidence="2 3">
    <name type="scientific">Priapulus caudatus</name>
    <name type="common">Priapulid worm</name>
    <dbReference type="NCBI Taxonomy" id="37621"/>
    <lineage>
        <taxon>Eukaryota</taxon>
        <taxon>Metazoa</taxon>
        <taxon>Ecdysozoa</taxon>
        <taxon>Scalidophora</taxon>
        <taxon>Priapulida</taxon>
        <taxon>Priapulimorpha</taxon>
        <taxon>Priapulimorphida</taxon>
        <taxon>Priapulidae</taxon>
        <taxon>Priapulus</taxon>
    </lineage>
</organism>
<evidence type="ECO:0000313" key="2">
    <source>
        <dbReference type="Proteomes" id="UP000695022"/>
    </source>
</evidence>
<proteinExistence type="predicted"/>
<gene>
    <name evidence="3" type="primary">LOC106807082</name>
</gene>
<evidence type="ECO:0000313" key="3">
    <source>
        <dbReference type="RefSeq" id="XP_014664810.1"/>
    </source>
</evidence>
<sequence>MDGSREGVKHSAPFFDTDLANMSSSDSSEEDSQDKGSVKRIQAALLESVDSLNSDKLAARETDILDNSNRTSTASSASVEPEGPEQAQLPNDRLPSVCCRRHAACSASVCVYR</sequence>
<keyword evidence="2" id="KW-1185">Reference proteome</keyword>
<feature type="region of interest" description="Disordered" evidence="1">
    <location>
        <begin position="60"/>
        <end position="92"/>
    </location>
</feature>
<feature type="compositionally biased region" description="Low complexity" evidence="1">
    <location>
        <begin position="67"/>
        <end position="78"/>
    </location>
</feature>
<reference evidence="3" key="1">
    <citation type="submission" date="2025-08" db="UniProtKB">
        <authorList>
            <consortium name="RefSeq"/>
        </authorList>
    </citation>
    <scope>IDENTIFICATION</scope>
</reference>
<dbReference type="Proteomes" id="UP000695022">
    <property type="component" value="Unplaced"/>
</dbReference>
<dbReference type="RefSeq" id="XP_014664810.1">
    <property type="nucleotide sequence ID" value="XM_014809324.1"/>
</dbReference>
<name>A0ABM1DXY9_PRICU</name>
<evidence type="ECO:0000256" key="1">
    <source>
        <dbReference type="SAM" id="MobiDB-lite"/>
    </source>
</evidence>
<dbReference type="GeneID" id="106807082"/>
<feature type="region of interest" description="Disordered" evidence="1">
    <location>
        <begin position="1"/>
        <end position="39"/>
    </location>
</feature>
<accession>A0ABM1DXY9</accession>
<protein>
    <submittedName>
        <fullName evidence="3">Uncharacterized protein LOC106807082</fullName>
    </submittedName>
</protein>